<evidence type="ECO:0000313" key="1">
    <source>
        <dbReference type="EMBL" id="MDG4945116.1"/>
    </source>
</evidence>
<dbReference type="AlphaFoldDB" id="A0A9X4MZ96"/>
<reference evidence="1" key="1">
    <citation type="submission" date="2022-07" db="EMBL/GenBank/DDBJ databases">
        <title>Description and genome-wide analysis of Profundicola chukchiensis gen. nov., sp. nov., marine bacteria isolated from bottom sediments of the Chukchi Sea.</title>
        <authorList>
            <person name="Romanenko L."/>
            <person name="Otstavnykh N."/>
            <person name="Kurilenko V."/>
            <person name="Eremeev V."/>
            <person name="Velansky P."/>
            <person name="Mikhailov V."/>
            <person name="Isaeva M."/>
        </authorList>
    </citation>
    <scope>NUCLEOTIDE SEQUENCE</scope>
    <source>
        <strain evidence="1">KMM 9713</strain>
    </source>
</reference>
<accession>A0A9X4MZ96</accession>
<keyword evidence="2" id="KW-1185">Reference proteome</keyword>
<organism evidence="1 2">
    <name type="scientific">Profundicola chukchiensis</name>
    <dbReference type="NCBI Taxonomy" id="2961959"/>
    <lineage>
        <taxon>Bacteria</taxon>
        <taxon>Pseudomonadati</taxon>
        <taxon>Bacteroidota</taxon>
        <taxon>Flavobacteriia</taxon>
        <taxon>Flavobacteriales</taxon>
        <taxon>Weeksellaceae</taxon>
        <taxon>Profundicola</taxon>
    </lineage>
</organism>
<protein>
    <submittedName>
        <fullName evidence="1">Uncharacterized protein</fullName>
    </submittedName>
</protein>
<dbReference type="RefSeq" id="WP_304419831.1">
    <property type="nucleotide sequence ID" value="NZ_JANCMU010000001.1"/>
</dbReference>
<name>A0A9X4MZ96_9FLAO</name>
<dbReference type="EMBL" id="JANCMU010000001">
    <property type="protein sequence ID" value="MDG4945116.1"/>
    <property type="molecule type" value="Genomic_DNA"/>
</dbReference>
<comment type="caution">
    <text evidence="1">The sequence shown here is derived from an EMBL/GenBank/DDBJ whole genome shotgun (WGS) entry which is preliminary data.</text>
</comment>
<evidence type="ECO:0000313" key="2">
    <source>
        <dbReference type="Proteomes" id="UP001152599"/>
    </source>
</evidence>
<gene>
    <name evidence="1" type="ORF">NMK71_01700</name>
</gene>
<proteinExistence type="predicted"/>
<sequence length="304" mass="35694">MDTIPLREEAIAMGSDLERHDQKQTEMHKKTHGLFEKNHIELKSENEKLFKKLTNSTISKKEKNEIVRLITSNSIKIDELIKSELNLLIQKILSFHKEFGDLRQLVENTNNDVSYTLTAIKDYARNNDVNDKEYIQKLESLQENDSTQFSVLKDLGTSIDYLATIITTENNYLIEENKISKKYYTKAEALRFIEANKKDFKYDEERFIKFLTNDITSKADIIYLKMNSRNNGVDKSYFLNTLLPQMFNIDFHKIMADELHDFISSNFLLEEKEYINFNETKIRTIPLTITKVTLNQCINNQKGF</sequence>
<dbReference type="Proteomes" id="UP001152599">
    <property type="component" value="Unassembled WGS sequence"/>
</dbReference>